<feature type="region of interest" description="Disordered" evidence="2">
    <location>
        <begin position="307"/>
        <end position="400"/>
    </location>
</feature>
<accession>W7U819</accession>
<gene>
    <name evidence="3" type="ORF">Naga_100142g12</name>
</gene>
<feature type="compositionally biased region" description="Basic and acidic residues" evidence="2">
    <location>
        <begin position="157"/>
        <end position="176"/>
    </location>
</feature>
<dbReference type="EMBL" id="AZIL01000231">
    <property type="protein sequence ID" value="EWM28931.1"/>
    <property type="molecule type" value="Genomic_DNA"/>
</dbReference>
<evidence type="ECO:0000256" key="1">
    <source>
        <dbReference type="SAM" id="Coils"/>
    </source>
</evidence>
<evidence type="ECO:0000313" key="3">
    <source>
        <dbReference type="EMBL" id="EWM28931.1"/>
    </source>
</evidence>
<name>W7U819_9STRA</name>
<feature type="compositionally biased region" description="Low complexity" evidence="2">
    <location>
        <begin position="343"/>
        <end position="367"/>
    </location>
</feature>
<keyword evidence="1" id="KW-0175">Coiled coil</keyword>
<dbReference type="OrthoDB" id="10401705at2759"/>
<feature type="compositionally biased region" description="Basic and acidic residues" evidence="2">
    <location>
        <begin position="260"/>
        <end position="269"/>
    </location>
</feature>
<keyword evidence="4" id="KW-1185">Reference proteome</keyword>
<feature type="compositionally biased region" description="Low complexity" evidence="2">
    <location>
        <begin position="62"/>
        <end position="78"/>
    </location>
</feature>
<protein>
    <submittedName>
        <fullName evidence="3">Uncharacterized protein</fullName>
    </submittedName>
</protein>
<sequence length="680" mass="72148">MPTTLLNPPRQQVWNQSEGTTSNIPPKSRIWRKASNLSSSPSSLHPSPFATKHGIYSPATRVPVKPSTSSKSASTPKTGALPLSGADVSSFSIPTPPSQMRIRTLASPPAASASSSSSAVPARPSWDSNVKNPAIYRLTPQEQARRNAALQSSQPRGRRDKESERSQRRETSKREALSVPTSPFAGREKAVAGPPSGSLAARLALGPMQGRSFPQGGGKDFSHAGACWDRKAFVHEGNGGPGERSSPQRAFDPSLTRIRSTPDRRRENASQKCPRSLAEAAHRAKAAECLASNKYLQAEMSAFQDRLSRTQASRSSLSDFAPRGARSAAPTRGQRPQTLGRKSLSLTQPLSSSYSSHLPSSISSSTPKVPPRPAPRPPQPAPPHTTTARARPLSVDTPSSLTPRDAAAFFRTLLACPPLGPLMSTAELQFLRSVSPCDASSLPPSFLLSLAARMADRLSALQEENEVLQARLALSEVRREGLREGLREGMKEGAGTSQDPLSTEKMANDVKQGTPLASIPFPKQPSRGIHHDNEGGTKNGELPTSGQQKPSARAAEAINAMKKGGSVRGGREEGNDKTASLRVSWLDASVTAEENAALLTALEGIYPAPAIQRDRACAPAAVVLNGRGSGGPGSEGGKEASLASSPATFGPYLGAPAPLFEELGRWMRPGSWRRTLRPQG</sequence>
<feature type="region of interest" description="Disordered" evidence="2">
    <location>
        <begin position="513"/>
        <end position="554"/>
    </location>
</feature>
<feature type="compositionally biased region" description="Polar residues" evidence="2">
    <location>
        <begin position="1"/>
        <end position="25"/>
    </location>
</feature>
<reference evidence="3 4" key="1">
    <citation type="journal article" date="2014" name="Mol. Plant">
        <title>Chromosome Scale Genome Assembly and Transcriptome Profiling of Nannochloropsis gaditana in Nitrogen Depletion.</title>
        <authorList>
            <person name="Corteggiani Carpinelli E."/>
            <person name="Telatin A."/>
            <person name="Vitulo N."/>
            <person name="Forcato C."/>
            <person name="D'Angelo M."/>
            <person name="Schiavon R."/>
            <person name="Vezzi A."/>
            <person name="Giacometti G.M."/>
            <person name="Morosinotto T."/>
            <person name="Valle G."/>
        </authorList>
    </citation>
    <scope>NUCLEOTIDE SEQUENCE [LARGE SCALE GENOMIC DNA]</scope>
    <source>
        <strain evidence="3 4">B-31</strain>
    </source>
</reference>
<feature type="compositionally biased region" description="Low complexity" evidence="2">
    <location>
        <begin position="35"/>
        <end position="48"/>
    </location>
</feature>
<feature type="region of interest" description="Disordered" evidence="2">
    <location>
        <begin position="235"/>
        <end position="277"/>
    </location>
</feature>
<feature type="compositionally biased region" description="Low complexity" evidence="2">
    <location>
        <begin position="106"/>
        <end position="125"/>
    </location>
</feature>
<proteinExistence type="predicted"/>
<evidence type="ECO:0000256" key="2">
    <source>
        <dbReference type="SAM" id="MobiDB-lite"/>
    </source>
</evidence>
<organism evidence="3 4">
    <name type="scientific">Nannochloropsis gaditana</name>
    <dbReference type="NCBI Taxonomy" id="72520"/>
    <lineage>
        <taxon>Eukaryota</taxon>
        <taxon>Sar</taxon>
        <taxon>Stramenopiles</taxon>
        <taxon>Ochrophyta</taxon>
        <taxon>Eustigmatophyceae</taxon>
        <taxon>Eustigmatales</taxon>
        <taxon>Monodopsidaceae</taxon>
        <taxon>Nannochloropsis</taxon>
    </lineage>
</organism>
<feature type="region of interest" description="Disordered" evidence="2">
    <location>
        <begin position="1"/>
        <end position="198"/>
    </location>
</feature>
<comment type="caution">
    <text evidence="3">The sequence shown here is derived from an EMBL/GenBank/DDBJ whole genome shotgun (WGS) entry which is preliminary data.</text>
</comment>
<feature type="compositionally biased region" description="Pro residues" evidence="2">
    <location>
        <begin position="368"/>
        <end position="383"/>
    </location>
</feature>
<dbReference type="AlphaFoldDB" id="W7U819"/>
<dbReference type="Proteomes" id="UP000019335">
    <property type="component" value="Chromosome 4"/>
</dbReference>
<feature type="coiled-coil region" evidence="1">
    <location>
        <begin position="451"/>
        <end position="480"/>
    </location>
</feature>
<feature type="compositionally biased region" description="Polar residues" evidence="2">
    <location>
        <begin position="309"/>
        <end position="318"/>
    </location>
</feature>
<evidence type="ECO:0000313" key="4">
    <source>
        <dbReference type="Proteomes" id="UP000019335"/>
    </source>
</evidence>